<dbReference type="EMBL" id="AP028654">
    <property type="protein sequence ID" value="BEP28963.1"/>
    <property type="molecule type" value="Genomic_DNA"/>
</dbReference>
<dbReference type="FunFam" id="2.40.30.10:FF:000023">
    <property type="entry name" value="tRNA-specific 2-thiouridylase MnmA"/>
    <property type="match status" value="1"/>
</dbReference>
<dbReference type="NCBIfam" id="NF001138">
    <property type="entry name" value="PRK00143.1"/>
    <property type="match status" value="1"/>
</dbReference>
<feature type="binding site" evidence="11">
    <location>
        <position position="135"/>
    </location>
    <ligand>
        <name>ATP</name>
        <dbReference type="ChEBI" id="CHEBI:30616"/>
    </ligand>
</feature>
<dbReference type="InterPro" id="IPR014729">
    <property type="entry name" value="Rossmann-like_a/b/a_fold"/>
</dbReference>
<evidence type="ECO:0000256" key="2">
    <source>
        <dbReference type="ARBA" id="ARBA00022555"/>
    </source>
</evidence>
<accession>A0AAU9E6E6</accession>
<keyword evidence="5 11" id="KW-0547">Nucleotide-binding</keyword>
<keyword evidence="6 11" id="KW-0067">ATP-binding</keyword>
<dbReference type="GO" id="GO:0005524">
    <property type="term" value="F:ATP binding"/>
    <property type="evidence" value="ECO:0007669"/>
    <property type="project" value="UniProtKB-KW"/>
</dbReference>
<evidence type="ECO:0000256" key="1">
    <source>
        <dbReference type="ARBA" id="ARBA00022490"/>
    </source>
</evidence>
<keyword evidence="2 11" id="KW-0820">tRNA-binding</keyword>
<feature type="site" description="Interaction with tRNA" evidence="11">
    <location>
        <position position="349"/>
    </location>
</feature>
<dbReference type="CDD" id="cd01998">
    <property type="entry name" value="MnmA_TRMU-like"/>
    <property type="match status" value="1"/>
</dbReference>
<feature type="binding site" evidence="11">
    <location>
        <position position="39"/>
    </location>
    <ligand>
        <name>ATP</name>
        <dbReference type="ChEBI" id="CHEBI:30616"/>
    </ligand>
</feature>
<dbReference type="FunFam" id="2.30.30.280:FF:000001">
    <property type="entry name" value="tRNA-specific 2-thiouridylase MnmA"/>
    <property type="match status" value="1"/>
</dbReference>
<name>A0AAU9E6E6_9FIRM</name>
<feature type="domain" description="Rhodanese" evidence="12">
    <location>
        <begin position="6"/>
        <end position="51"/>
    </location>
</feature>
<dbReference type="InterPro" id="IPR004506">
    <property type="entry name" value="MnmA-like"/>
</dbReference>
<gene>
    <name evidence="13" type="primary">mnmA_1</name>
    <name evidence="11" type="synonym">mnmA</name>
    <name evidence="13" type="ORF">HLPR_12940</name>
</gene>
<dbReference type="PROSITE" id="PS50206">
    <property type="entry name" value="RHODANESE_3"/>
    <property type="match status" value="1"/>
</dbReference>
<keyword evidence="7 11" id="KW-0694">RNA-binding</keyword>
<comment type="catalytic activity">
    <reaction evidence="9 11">
        <text>S-sulfanyl-L-cysteinyl-[protein] + uridine(34) in tRNA + AH2 + ATP = 2-thiouridine(34) in tRNA + L-cysteinyl-[protein] + A + AMP + diphosphate + H(+)</text>
        <dbReference type="Rhea" id="RHEA:47032"/>
        <dbReference type="Rhea" id="RHEA-COMP:10131"/>
        <dbReference type="Rhea" id="RHEA-COMP:11726"/>
        <dbReference type="Rhea" id="RHEA-COMP:11727"/>
        <dbReference type="Rhea" id="RHEA-COMP:11728"/>
        <dbReference type="ChEBI" id="CHEBI:13193"/>
        <dbReference type="ChEBI" id="CHEBI:15378"/>
        <dbReference type="ChEBI" id="CHEBI:17499"/>
        <dbReference type="ChEBI" id="CHEBI:29950"/>
        <dbReference type="ChEBI" id="CHEBI:30616"/>
        <dbReference type="ChEBI" id="CHEBI:33019"/>
        <dbReference type="ChEBI" id="CHEBI:61963"/>
        <dbReference type="ChEBI" id="CHEBI:65315"/>
        <dbReference type="ChEBI" id="CHEBI:87170"/>
        <dbReference type="ChEBI" id="CHEBI:456215"/>
        <dbReference type="EC" id="2.8.1.13"/>
    </reaction>
</comment>
<evidence type="ECO:0000256" key="5">
    <source>
        <dbReference type="ARBA" id="ARBA00022741"/>
    </source>
</evidence>
<evidence type="ECO:0000256" key="9">
    <source>
        <dbReference type="ARBA" id="ARBA00051542"/>
    </source>
</evidence>
<feature type="active site" description="Cysteine persulfide intermediate" evidence="11">
    <location>
        <position position="210"/>
    </location>
</feature>
<dbReference type="InterPro" id="IPR046884">
    <property type="entry name" value="MnmA-like_central"/>
</dbReference>
<sequence length="369" mass="42176">MKEMLDKKKVVVGMSGGVDSTVAAYKLKELGYEVIGINMKLWKEEKFEDEQFENDGGCCSLSSVNDARRVCSKLDIPFYVVNFKEIFKKKVVDYFVDDYQNGRTPNPCIACNKFIKFDALLRKAHELGAYYVATGHYAKIEYDNNINRYLVKKSNEDKKDQTYAIYNLTQEQLKHTLMPLGDFNSKDDVRKIANSFDFSMSKKKDSQEICFVPDDDYSGFVERYIDKKFTKGNFIDLKGKILGKHNGIINYTIGQRKGLGITFGKPTYVIDINSKTNEITLGDNEGVFKKNLIANEFNSIYYDKIEGELEVYAKIRYSAKLTKCIISVIEEDKIKVTFMSPVRAITPGQAVVFYKGEYMIGGATIERSF</sequence>
<dbReference type="PANTHER" id="PTHR11933:SF5">
    <property type="entry name" value="MITOCHONDRIAL TRNA-SPECIFIC 2-THIOURIDYLASE 1"/>
    <property type="match status" value="1"/>
</dbReference>
<evidence type="ECO:0000256" key="10">
    <source>
        <dbReference type="ARBA" id="ARBA00056575"/>
    </source>
</evidence>
<dbReference type="InterPro" id="IPR001763">
    <property type="entry name" value="Rhodanese-like_dom"/>
</dbReference>
<dbReference type="InterPro" id="IPR046885">
    <property type="entry name" value="MnmA-like_C"/>
</dbReference>
<dbReference type="FunFam" id="3.40.50.620:FF:000115">
    <property type="entry name" value="tRNA-specific 2-thiouridylase MnmA"/>
    <property type="match status" value="1"/>
</dbReference>
<dbReference type="Gene3D" id="2.30.30.280">
    <property type="entry name" value="Adenine nucleotide alpha hydrolases-like domains"/>
    <property type="match status" value="1"/>
</dbReference>
<feature type="region of interest" description="Interaction with tRNA" evidence="11">
    <location>
        <begin position="316"/>
        <end position="317"/>
    </location>
</feature>
<dbReference type="Pfam" id="PF20259">
    <property type="entry name" value="tRNA_Me_trans_M"/>
    <property type="match status" value="1"/>
</dbReference>
<dbReference type="SUPFAM" id="SSF52402">
    <property type="entry name" value="Adenine nucleotide alpha hydrolases-like"/>
    <property type="match status" value="1"/>
</dbReference>
<comment type="similarity">
    <text evidence="11">Belongs to the MnmA/TRMU family.</text>
</comment>
<dbReference type="KEGG" id="hprf:HLPR_12940"/>
<dbReference type="PANTHER" id="PTHR11933">
    <property type="entry name" value="TRNA 5-METHYLAMINOMETHYL-2-THIOURIDYLATE -METHYLTRANSFERASE"/>
    <property type="match status" value="1"/>
</dbReference>
<evidence type="ECO:0000256" key="4">
    <source>
        <dbReference type="ARBA" id="ARBA00022694"/>
    </source>
</evidence>
<dbReference type="EC" id="2.8.1.13" evidence="11"/>
<dbReference type="HAMAP" id="MF_00144">
    <property type="entry name" value="tRNA_thiouridyl_MnmA"/>
    <property type="match status" value="1"/>
</dbReference>
<keyword evidence="14" id="KW-1185">Reference proteome</keyword>
<dbReference type="Gene3D" id="3.40.50.620">
    <property type="entry name" value="HUPs"/>
    <property type="match status" value="1"/>
</dbReference>
<feature type="region of interest" description="Interaction with tRNA" evidence="11">
    <location>
        <begin position="159"/>
        <end position="161"/>
    </location>
</feature>
<dbReference type="NCBIfam" id="TIGR00420">
    <property type="entry name" value="trmU"/>
    <property type="match status" value="1"/>
</dbReference>
<dbReference type="InterPro" id="IPR023382">
    <property type="entry name" value="MnmA-like_central_sf"/>
</dbReference>
<dbReference type="Proteomes" id="UP001321786">
    <property type="component" value="Chromosome"/>
</dbReference>
<dbReference type="AlphaFoldDB" id="A0AAU9E6E6"/>
<comment type="function">
    <text evidence="10 11">Catalyzes the 2-thiolation of uridine at the wobble position (U34) of tRNA, leading to the formation of s(2)U34.</text>
</comment>
<reference evidence="13 14" key="1">
    <citation type="submission" date="2023-08" db="EMBL/GenBank/DDBJ databases">
        <title>Helicovermis profunda gen. nov., sp. nov., a novel mesophilic, fermentative bacterium within the Bacillota from a deep-sea hydrothermal vent chimney.</title>
        <authorList>
            <person name="Miyazaki U."/>
            <person name="Mizutani D."/>
            <person name="Hashimoto Y."/>
            <person name="Tame A."/>
            <person name="Sawayama S."/>
            <person name="Miyazaki J."/>
            <person name="Takai K."/>
            <person name="Nakagawa S."/>
        </authorList>
    </citation>
    <scope>NUCLEOTIDE SEQUENCE [LARGE SCALE GENOMIC DNA]</scope>
    <source>
        <strain evidence="13 14">S502</strain>
    </source>
</reference>
<dbReference type="GO" id="GO:0005737">
    <property type="term" value="C:cytoplasm"/>
    <property type="evidence" value="ECO:0007669"/>
    <property type="project" value="UniProtKB-SubCell"/>
</dbReference>
<evidence type="ECO:0000313" key="14">
    <source>
        <dbReference type="Proteomes" id="UP001321786"/>
    </source>
</evidence>
<feature type="site" description="Interaction with tRNA" evidence="11">
    <location>
        <position position="136"/>
    </location>
</feature>
<dbReference type="Pfam" id="PF20258">
    <property type="entry name" value="tRNA_Me_trans_C"/>
    <property type="match status" value="1"/>
</dbReference>
<protein>
    <recommendedName>
        <fullName evidence="11">tRNA-specific 2-thiouridylase MnmA</fullName>
        <ecNumber evidence="11">2.8.1.13</ecNumber>
    </recommendedName>
</protein>
<keyword evidence="1 11" id="KW-0963">Cytoplasm</keyword>
<evidence type="ECO:0000256" key="7">
    <source>
        <dbReference type="ARBA" id="ARBA00022884"/>
    </source>
</evidence>
<comment type="subcellular location">
    <subcellularLocation>
        <location evidence="11">Cytoplasm</location>
    </subcellularLocation>
</comment>
<feature type="active site" description="Nucleophile" evidence="11">
    <location>
        <position position="111"/>
    </location>
</feature>
<feature type="binding site" evidence="11">
    <location>
        <begin position="13"/>
        <end position="20"/>
    </location>
    <ligand>
        <name>ATP</name>
        <dbReference type="ChEBI" id="CHEBI:30616"/>
    </ligand>
</feature>
<dbReference type="GO" id="GO:0002143">
    <property type="term" value="P:tRNA wobble position uridine thiolation"/>
    <property type="evidence" value="ECO:0007669"/>
    <property type="project" value="TreeGrafter"/>
</dbReference>
<evidence type="ECO:0000259" key="12">
    <source>
        <dbReference type="PROSITE" id="PS50206"/>
    </source>
</evidence>
<comment type="caution">
    <text evidence="11">Lacks conserved residue(s) required for the propagation of feature annotation.</text>
</comment>
<evidence type="ECO:0000256" key="3">
    <source>
        <dbReference type="ARBA" id="ARBA00022679"/>
    </source>
</evidence>
<keyword evidence="3 11" id="KW-0808">Transferase</keyword>
<dbReference type="Gene3D" id="2.40.30.10">
    <property type="entry name" value="Translation factors"/>
    <property type="match status" value="1"/>
</dbReference>
<keyword evidence="4 11" id="KW-0819">tRNA processing</keyword>
<evidence type="ECO:0000256" key="6">
    <source>
        <dbReference type="ARBA" id="ARBA00022840"/>
    </source>
</evidence>
<dbReference type="GO" id="GO:0000049">
    <property type="term" value="F:tRNA binding"/>
    <property type="evidence" value="ECO:0007669"/>
    <property type="project" value="UniProtKB-KW"/>
</dbReference>
<evidence type="ECO:0000256" key="8">
    <source>
        <dbReference type="ARBA" id="ARBA00023157"/>
    </source>
</evidence>
<keyword evidence="8" id="KW-1015">Disulfide bond</keyword>
<proteinExistence type="inferred from homology"/>
<dbReference type="GO" id="GO:0103016">
    <property type="term" value="F:tRNA-uridine 2-sulfurtransferase activity"/>
    <property type="evidence" value="ECO:0007669"/>
    <property type="project" value="UniProtKB-EC"/>
</dbReference>
<organism evidence="13 14">
    <name type="scientific">Helicovermis profundi</name>
    <dbReference type="NCBI Taxonomy" id="3065157"/>
    <lineage>
        <taxon>Bacteria</taxon>
        <taxon>Bacillati</taxon>
        <taxon>Bacillota</taxon>
        <taxon>Clostridia</taxon>
        <taxon>Helicovermis</taxon>
    </lineage>
</organism>
<evidence type="ECO:0000313" key="13">
    <source>
        <dbReference type="EMBL" id="BEP28963.1"/>
    </source>
</evidence>
<dbReference type="Pfam" id="PF03054">
    <property type="entry name" value="tRNA_Me_trans"/>
    <property type="match status" value="1"/>
</dbReference>
<evidence type="ECO:0000256" key="11">
    <source>
        <dbReference type="HAMAP-Rule" id="MF_00144"/>
    </source>
</evidence>